<evidence type="ECO:0000313" key="13">
    <source>
        <dbReference type="Proteomes" id="UP000247612"/>
    </source>
</evidence>
<feature type="transmembrane region" description="Helical" evidence="9">
    <location>
        <begin position="184"/>
        <end position="210"/>
    </location>
</feature>
<accession>A0A2V2FI40</accession>
<gene>
    <name evidence="12" type="ORF">DES51_1094</name>
    <name evidence="11" type="ORF">MQE39_11255</name>
</gene>
<dbReference type="AlphaFoldDB" id="A0A2V2FI40"/>
<feature type="transmembrane region" description="Helical" evidence="9">
    <location>
        <begin position="27"/>
        <end position="49"/>
    </location>
</feature>
<name>A0A2V2FI40_9FIRM</name>
<feature type="transmembrane region" description="Helical" evidence="9">
    <location>
        <begin position="291"/>
        <end position="312"/>
    </location>
</feature>
<dbReference type="EMBL" id="QJKH01000009">
    <property type="protein sequence ID" value="PXX77754.1"/>
    <property type="molecule type" value="Genomic_DNA"/>
</dbReference>
<comment type="subcellular location">
    <subcellularLocation>
        <location evidence="1">Cell membrane</location>
        <topology evidence="1">Multi-pass membrane protein</topology>
    </subcellularLocation>
</comment>
<feature type="transmembrane region" description="Helical" evidence="9">
    <location>
        <begin position="143"/>
        <end position="163"/>
    </location>
</feature>
<dbReference type="InterPro" id="IPR003352">
    <property type="entry name" value="PTS_EIIC"/>
</dbReference>
<comment type="function">
    <text evidence="8">The phosphoenolpyruvate-dependent sugar phosphotransferase system (PTS), a major carbohydrate active -transport system, catalyzes the phosphorylation of incoming sugar substrates concomitant with their translocation across the cell membrane.</text>
</comment>
<protein>
    <recommendedName>
        <fullName evidence="8">Permease IIC component</fullName>
    </recommendedName>
</protein>
<dbReference type="RefSeq" id="WP_022938949.1">
    <property type="nucleotide sequence ID" value="NZ_BAABZA010000003.1"/>
</dbReference>
<reference evidence="12 13" key="1">
    <citation type="submission" date="2018-05" db="EMBL/GenBank/DDBJ databases">
        <title>Genomic Encyclopedia of Type Strains, Phase IV (KMG-IV): sequencing the most valuable type-strain genomes for metagenomic binning, comparative biology and taxonomic classification.</title>
        <authorList>
            <person name="Goeker M."/>
        </authorList>
    </citation>
    <scope>NUCLEOTIDE SEQUENCE [LARGE SCALE GENOMIC DNA]</scope>
    <source>
        <strain evidence="12 13">JC118</strain>
    </source>
</reference>
<feature type="transmembrane region" description="Helical" evidence="9">
    <location>
        <begin position="324"/>
        <end position="345"/>
    </location>
</feature>
<evidence type="ECO:0000256" key="8">
    <source>
        <dbReference type="PIRNR" id="PIRNR006351"/>
    </source>
</evidence>
<keyword evidence="2 8" id="KW-0813">Transport</keyword>
<dbReference type="STRING" id="1034346.GCA_000313565_02665"/>
<evidence type="ECO:0000256" key="6">
    <source>
        <dbReference type="ARBA" id="ARBA00022989"/>
    </source>
</evidence>
<dbReference type="GO" id="GO:0005886">
    <property type="term" value="C:plasma membrane"/>
    <property type="evidence" value="ECO:0007669"/>
    <property type="project" value="UniProtKB-SubCell"/>
</dbReference>
<dbReference type="PANTHER" id="PTHR33989">
    <property type="match status" value="1"/>
</dbReference>
<keyword evidence="4 8" id="KW-0762">Sugar transport</keyword>
<feature type="transmembrane region" description="Helical" evidence="9">
    <location>
        <begin position="399"/>
        <end position="418"/>
    </location>
</feature>
<feature type="domain" description="PTS EIIC type-3" evidence="10">
    <location>
        <begin position="8"/>
        <end position="417"/>
    </location>
</feature>
<evidence type="ECO:0000256" key="2">
    <source>
        <dbReference type="ARBA" id="ARBA00022448"/>
    </source>
</evidence>
<keyword evidence="7 8" id="KW-0472">Membrane</keyword>
<comment type="caution">
    <text evidence="12">The sequence shown here is derived from an EMBL/GenBank/DDBJ whole genome shotgun (WGS) entry which is preliminary data.</text>
</comment>
<evidence type="ECO:0000313" key="12">
    <source>
        <dbReference type="EMBL" id="PXX77754.1"/>
    </source>
</evidence>
<organism evidence="12 13">
    <name type="scientific">Dielma fastidiosa</name>
    <dbReference type="NCBI Taxonomy" id="1034346"/>
    <lineage>
        <taxon>Bacteria</taxon>
        <taxon>Bacillati</taxon>
        <taxon>Bacillota</taxon>
        <taxon>Erysipelotrichia</taxon>
        <taxon>Erysipelotrichales</taxon>
        <taxon>Erysipelotrichaceae</taxon>
        <taxon>Dielma</taxon>
    </lineage>
</organism>
<dbReference type="PIRSF" id="PIRSF006351">
    <property type="entry name" value="PTS_EIIC-Cellobiose"/>
    <property type="match status" value="1"/>
</dbReference>
<evidence type="ECO:0000259" key="10">
    <source>
        <dbReference type="PROSITE" id="PS51105"/>
    </source>
</evidence>
<keyword evidence="6 9" id="KW-1133">Transmembrane helix</keyword>
<dbReference type="GO" id="GO:1902815">
    <property type="term" value="P:N,N'-diacetylchitobiose import"/>
    <property type="evidence" value="ECO:0007669"/>
    <property type="project" value="TreeGrafter"/>
</dbReference>
<evidence type="ECO:0000256" key="4">
    <source>
        <dbReference type="ARBA" id="ARBA00022597"/>
    </source>
</evidence>
<dbReference type="InterPro" id="IPR004796">
    <property type="entry name" value="PTS_IIC_cello"/>
</dbReference>
<evidence type="ECO:0000256" key="3">
    <source>
        <dbReference type="ARBA" id="ARBA00022475"/>
    </source>
</evidence>
<dbReference type="OrthoDB" id="1641940at2"/>
<dbReference type="InterPro" id="IPR051088">
    <property type="entry name" value="PTS_Sugar-EIIC/EIIB"/>
</dbReference>
<dbReference type="InterPro" id="IPR004501">
    <property type="entry name" value="PTS_EIIC_3"/>
</dbReference>
<evidence type="ECO:0000256" key="7">
    <source>
        <dbReference type="ARBA" id="ARBA00023136"/>
    </source>
</evidence>
<feature type="transmembrane region" description="Helical" evidence="9">
    <location>
        <begin position="84"/>
        <end position="105"/>
    </location>
</feature>
<dbReference type="GO" id="GO:0008982">
    <property type="term" value="F:protein-N(PI)-phosphohistidine-sugar phosphotransferase activity"/>
    <property type="evidence" value="ECO:0007669"/>
    <property type="project" value="UniProtKB-UniRule"/>
</dbReference>
<dbReference type="NCBIfam" id="TIGR00410">
    <property type="entry name" value="lacE"/>
    <property type="match status" value="1"/>
</dbReference>
<keyword evidence="5 9" id="KW-0812">Transmembrane</keyword>
<keyword evidence="13" id="KW-1185">Reference proteome</keyword>
<dbReference type="EMBL" id="JALDAW010000016">
    <property type="protein sequence ID" value="MDY5168692.1"/>
    <property type="molecule type" value="Genomic_DNA"/>
</dbReference>
<dbReference type="PROSITE" id="PS51105">
    <property type="entry name" value="PTS_EIIC_TYPE_3"/>
    <property type="match status" value="1"/>
</dbReference>
<evidence type="ECO:0000256" key="5">
    <source>
        <dbReference type="ARBA" id="ARBA00022692"/>
    </source>
</evidence>
<feature type="transmembrane region" description="Helical" evidence="9">
    <location>
        <begin position="351"/>
        <end position="378"/>
    </location>
</feature>
<feature type="transmembrane region" description="Helical" evidence="9">
    <location>
        <begin position="112"/>
        <end position="131"/>
    </location>
</feature>
<keyword evidence="3 8" id="KW-1003">Cell membrane</keyword>
<dbReference type="Proteomes" id="UP001276902">
    <property type="component" value="Unassembled WGS sequence"/>
</dbReference>
<feature type="transmembrane region" description="Helical" evidence="9">
    <location>
        <begin position="261"/>
        <end position="285"/>
    </location>
</feature>
<dbReference type="Proteomes" id="UP000247612">
    <property type="component" value="Unassembled WGS sequence"/>
</dbReference>
<proteinExistence type="predicted"/>
<dbReference type="PANTHER" id="PTHR33989:SF4">
    <property type="entry name" value="PTS SYSTEM N,N'-DIACETYLCHITOBIOSE-SPECIFIC EIIC COMPONENT"/>
    <property type="match status" value="1"/>
</dbReference>
<evidence type="ECO:0000256" key="1">
    <source>
        <dbReference type="ARBA" id="ARBA00004651"/>
    </source>
</evidence>
<reference evidence="11" key="2">
    <citation type="submission" date="2022-03" db="EMBL/GenBank/DDBJ databases">
        <title>First case of bacteraemia caused by Dielma fastidiosa in a patient hospitalised with diverticulitis.</title>
        <authorList>
            <person name="Forman-Ankjaer B."/>
            <person name="Hvid-Jensen F."/>
            <person name="Kobel C.M."/>
            <person name="Greve T."/>
        </authorList>
    </citation>
    <scope>NUCLEOTIDE SEQUENCE</scope>
    <source>
        <strain evidence="11">AUH_DF_2021</strain>
    </source>
</reference>
<sequence length="434" mass="47222">MKKLSEMLEKKLLPMANKFSKQRHLRAISNSFLSIVPFLTIGSLALVLISPPVDYTTLEPGFMYSFFQAWAVFAEQIATPIGSIYTICMEFMSIFVAAAIGYFLAQEYKMKGFLPPVLSTVAFLILAGLGADGSKTFDYFGGTGLFTAIIGSIIAIEILHFLFKRKVGYISLEGQGVPEALTQAFALLIPTAITLIGIGLLHWGIVSLTGDTLPALMTVLLSPVLSATDSLPGVFLLAFLVMTFWWFGIHDSCITGPMTAFWTIALTANIAAFNSGAATTAVPYIVTDPYWFMFLMIGGSGATFGLCIVLLTCKSKQLKTVGKLGIVPAFFNINEPVIFGVPLMLNPMMYIPFVGAVLVNCVISYGAMYFGLVGRTIAQPGWNMFCPIGGLLSTLDIKAMLLIVGLIVLDALIYFPFIKVYDKQKYEEEMASVK</sequence>
<evidence type="ECO:0000313" key="11">
    <source>
        <dbReference type="EMBL" id="MDY5168692.1"/>
    </source>
</evidence>
<feature type="transmembrane region" description="Helical" evidence="9">
    <location>
        <begin position="230"/>
        <end position="249"/>
    </location>
</feature>
<evidence type="ECO:0000256" key="9">
    <source>
        <dbReference type="SAM" id="Phobius"/>
    </source>
</evidence>
<dbReference type="GO" id="GO:0009401">
    <property type="term" value="P:phosphoenolpyruvate-dependent sugar phosphotransferase system"/>
    <property type="evidence" value="ECO:0007669"/>
    <property type="project" value="InterPro"/>
</dbReference>
<dbReference type="Pfam" id="PF02378">
    <property type="entry name" value="PTS_EIIC"/>
    <property type="match status" value="1"/>
</dbReference>